<feature type="region of interest" description="Disordered" evidence="1">
    <location>
        <begin position="1051"/>
        <end position="1076"/>
    </location>
</feature>
<feature type="compositionally biased region" description="Polar residues" evidence="1">
    <location>
        <begin position="1157"/>
        <end position="1170"/>
    </location>
</feature>
<feature type="region of interest" description="Disordered" evidence="1">
    <location>
        <begin position="846"/>
        <end position="865"/>
    </location>
</feature>
<evidence type="ECO:0000313" key="4">
    <source>
        <dbReference type="Proteomes" id="UP000314983"/>
    </source>
</evidence>
<keyword evidence="4" id="KW-1185">Reference proteome</keyword>
<reference evidence="3" key="3">
    <citation type="submission" date="2020-05" db="EMBL/GenBank/DDBJ databases">
        <title>Electrophorus electricus (electric eel) genome, fEleEle1, primary haplotype.</title>
        <authorList>
            <person name="Myers G."/>
            <person name="Meyer A."/>
            <person name="Fedrigo O."/>
            <person name="Formenti G."/>
            <person name="Rhie A."/>
            <person name="Tracey A."/>
            <person name="Sims Y."/>
            <person name="Jarvis E.D."/>
        </authorList>
    </citation>
    <scope>NUCLEOTIDE SEQUENCE [LARGE SCALE GENOMIC DNA]</scope>
</reference>
<reference evidence="3" key="4">
    <citation type="submission" date="2025-08" db="UniProtKB">
        <authorList>
            <consortium name="Ensembl"/>
        </authorList>
    </citation>
    <scope>IDENTIFICATION</scope>
</reference>
<feature type="compositionally biased region" description="Basic and acidic residues" evidence="1">
    <location>
        <begin position="1267"/>
        <end position="1287"/>
    </location>
</feature>
<feature type="compositionally biased region" description="Basic residues" evidence="1">
    <location>
        <begin position="1255"/>
        <end position="1265"/>
    </location>
</feature>
<feature type="compositionally biased region" description="Polar residues" evidence="1">
    <location>
        <begin position="512"/>
        <end position="521"/>
    </location>
</feature>
<dbReference type="PANTHER" id="PTHR33775">
    <property type="entry name" value="CARDIAC-ENRICHED FHL2-INTERACTING PROTEIN-RELATED"/>
    <property type="match status" value="1"/>
</dbReference>
<evidence type="ECO:0000256" key="1">
    <source>
        <dbReference type="SAM" id="MobiDB-lite"/>
    </source>
</evidence>
<feature type="region of interest" description="Disordered" evidence="1">
    <location>
        <begin position="1139"/>
        <end position="1299"/>
    </location>
</feature>
<feature type="compositionally biased region" description="Basic and acidic residues" evidence="1">
    <location>
        <begin position="40"/>
        <end position="57"/>
    </location>
</feature>
<feature type="compositionally biased region" description="Polar residues" evidence="1">
    <location>
        <begin position="595"/>
        <end position="610"/>
    </location>
</feature>
<dbReference type="OMA" id="SPALKFC"/>
<gene>
    <name evidence="3" type="primary">LOC113574309</name>
</gene>
<feature type="region of interest" description="Disordered" evidence="1">
    <location>
        <begin position="26"/>
        <end position="70"/>
    </location>
</feature>
<evidence type="ECO:0000259" key="2">
    <source>
        <dbReference type="Pfam" id="PF15232"/>
    </source>
</evidence>
<feature type="compositionally biased region" description="Basic and acidic residues" evidence="1">
    <location>
        <begin position="664"/>
        <end position="675"/>
    </location>
</feature>
<organism evidence="3 4">
    <name type="scientific">Electrophorus electricus</name>
    <name type="common">Electric eel</name>
    <name type="synonym">Gymnotus electricus</name>
    <dbReference type="NCBI Taxonomy" id="8005"/>
    <lineage>
        <taxon>Eukaryota</taxon>
        <taxon>Metazoa</taxon>
        <taxon>Chordata</taxon>
        <taxon>Craniata</taxon>
        <taxon>Vertebrata</taxon>
        <taxon>Euteleostomi</taxon>
        <taxon>Actinopterygii</taxon>
        <taxon>Neopterygii</taxon>
        <taxon>Teleostei</taxon>
        <taxon>Ostariophysi</taxon>
        <taxon>Gymnotiformes</taxon>
        <taxon>Gymnotoidei</taxon>
        <taxon>Gymnotidae</taxon>
        <taxon>Electrophorus</taxon>
    </lineage>
</organism>
<feature type="compositionally biased region" description="Polar residues" evidence="1">
    <location>
        <begin position="1228"/>
        <end position="1251"/>
    </location>
</feature>
<accession>A0A4W4E1D9</accession>
<dbReference type="PANTHER" id="PTHR33775:SF2">
    <property type="entry name" value="CARDIAC-ENRICHED FHL2-INTERACTING PROTEIN"/>
    <property type="match status" value="1"/>
</dbReference>
<sequence length="1528" mass="169506">MCPSPEIKRESYKSMASSLLFNLKDNRKRVKARYSPPKFKGLDKTDQKSLESPKTSDAKTISPTHQKMLASPMSPLPENIDLQTCSPSVHINGGLPDDYLALSLLQAGNRGSPNKPLKSNRGALLKASYPSLHLYSKATLTEVDTKIMDDPGPHLTRDKIIKQGQSKDNLQDDCKILQRKDSIIKPEMHLNSHTDSMNSENAHMNHPEITEELLAEKTNAVSLKENYHHTVVKKKHSTRQDPVMVSGSKNQDKLNMEVTNKLDQRSVKDKECLRKEPKPKHEFSARQNNYIKSQRYTSGDDDEEDLCNGGKVDPGGRDVLRNNSVISRNSESINARDEIKCEKNVAVHKEKELNQGKLDGALGRENIENGASITKDSMLPSNDDLDTCTEQRGTNDALSMKGNTSAKRAIFAFKEQVSLKTSLASKKESVSVHKYEQATAALEEVIAEREQRKKKSGALSSADRDVIKSCKKQQGSVLKGDFKQESIALSQKDISGRVTKDRRSQRDISDFKPSSQIVQSMSDRETKHGKSHVAEVNLAGPHKQEGAAEQSQHAAGQIKHTEKDRSGRPDQQSDTDNGKPVNGVADFRIKEPMSKYSSVKESSRGTNVESKLTREEEESVVQTVSSSCKPEVPPRQGKESSQSGDKERYKKDRQENVGGNVYRSKNEESVSREVKNVKSNLPMERGPVRGHVSALKEKFDKEHRVESIIGEKCLTEGEDPKNYPEMDLIKQKVIVPKVTGSILEGDSVTRKNMHEETGRGLDIKKLPDEDFRLAVRNEEQSGKQCDNIQDIQILKTDLTIKNDTETDINKMDSEYASALVREVDDNLNKSKGNCKSSPKTLCEMSETENVKPDCESEEKVTNQTPETLESIKTNNTIMDSVTVYDIFQQSEPSSLVDVKQLNQSNLLSSSSKESSFSLQTEPSLSQSENDLSSETSKCDENLKQIIDSHSFIKPEGESGISDRVVSPPTDVGKGGWVRCLKESASNLTPPCQSNVSSPTMGKPALFKVKDNTFSASPVTKTVRPILHKTLTQPWSPKESLSESDRGEEDLFKDGVDVRSPTILSPALPSTPVRSPQCSQSSVLLLSSPSSQFTTGMEKKGQLNCLTIPQEDEWRSAVSSVSEGIEGSGTSAVNTVEEIVSGTAPREDTVASKEPSERSGSVCSGSENQPQSKPPAVPPKTEKALRRAMKLTTRRIQKAEAKSKLERIGRRSEKNAGHKPERRHHSSDRVLSNTSDHKSTGNQSCGESSSDTVMPKTHRSERHGRLHSNQETHSREKDGSSKQQRESHGNLTSNHGEDTLKGQFDMMNVNACCERPGRTSQKYLPEKLGRRAHSLDRFSCNKNEHMLLNTEGLVSKMNTETSEKHFPGKKANLQNSNEHTFVSPAANILAQSFPMSQKKVLQDPDSGQYFVVDMPLQVRTKTFFDPETGGYVQLPVQSPEDSLPQAQSVEVVNAPTFVLVHGFLPVPVSTLPPHKPTVCQDSVVSLCDFKAFDLSEDIYKKQKRECEPDTGPLHISHQHLPEERTDSVR</sequence>
<dbReference type="Ensembl" id="ENSEEET00000005485.2">
    <property type="protein sequence ID" value="ENSEEEP00000005412.2"/>
    <property type="gene ID" value="ENSEEEG00000002834.2"/>
</dbReference>
<feature type="compositionally biased region" description="Basic and acidic residues" evidence="1">
    <location>
        <begin position="1518"/>
        <end position="1528"/>
    </location>
</feature>
<feature type="compositionally biased region" description="Basic and acidic residues" evidence="1">
    <location>
        <begin position="1196"/>
        <end position="1218"/>
    </location>
</feature>
<feature type="region of interest" description="Disordered" evidence="1">
    <location>
        <begin position="909"/>
        <end position="937"/>
    </location>
</feature>
<reference evidence="3" key="5">
    <citation type="submission" date="2025-09" db="UniProtKB">
        <authorList>
            <consortium name="Ensembl"/>
        </authorList>
    </citation>
    <scope>IDENTIFICATION</scope>
</reference>
<feature type="compositionally biased region" description="Polar residues" evidence="1">
    <location>
        <begin position="919"/>
        <end position="935"/>
    </location>
</feature>
<feature type="domain" description="DUF4585" evidence="2">
    <location>
        <begin position="1392"/>
        <end position="1462"/>
    </location>
</feature>
<dbReference type="GO" id="GO:0030018">
    <property type="term" value="C:Z disc"/>
    <property type="evidence" value="ECO:0007669"/>
    <property type="project" value="TreeGrafter"/>
</dbReference>
<proteinExistence type="predicted"/>
<reference evidence="4" key="2">
    <citation type="journal article" date="2017" name="Sci. Adv.">
        <title>A tail of two voltages: Proteomic comparison of the three electric organs of the electric eel.</title>
        <authorList>
            <person name="Traeger L.L."/>
            <person name="Sabat G."/>
            <person name="Barrett-Wilt G.A."/>
            <person name="Wells G.B."/>
            <person name="Sussman M.R."/>
        </authorList>
    </citation>
    <scope>NUCLEOTIDE SEQUENCE [LARGE SCALE GENOMIC DNA]</scope>
</reference>
<protein>
    <recommendedName>
        <fullName evidence="2">DUF4585 domain-containing protein</fullName>
    </recommendedName>
</protein>
<dbReference type="Proteomes" id="UP000314983">
    <property type="component" value="Chromosome 14"/>
</dbReference>
<feature type="region of interest" description="Disordered" evidence="1">
    <location>
        <begin position="1504"/>
        <end position="1528"/>
    </location>
</feature>
<feature type="compositionally biased region" description="Basic residues" evidence="1">
    <location>
        <begin position="1185"/>
        <end position="1195"/>
    </location>
</feature>
<feature type="compositionally biased region" description="Basic and acidic residues" evidence="1">
    <location>
        <begin position="644"/>
        <end position="655"/>
    </location>
</feature>
<dbReference type="InterPro" id="IPR052303">
    <property type="entry name" value="CEFIP"/>
</dbReference>
<dbReference type="GeneTree" id="ENSGT01000000215510"/>
<feature type="compositionally biased region" description="Basic and acidic residues" evidence="1">
    <location>
        <begin position="494"/>
        <end position="510"/>
    </location>
</feature>
<feature type="compositionally biased region" description="Basic and acidic residues" evidence="1">
    <location>
        <begin position="1144"/>
        <end position="1156"/>
    </location>
</feature>
<feature type="compositionally biased region" description="Basic and acidic residues" evidence="1">
    <location>
        <begin position="270"/>
        <end position="284"/>
    </location>
</feature>
<reference evidence="4" key="1">
    <citation type="journal article" date="2014" name="Science">
        <title>Nonhuman genetics. Genomic basis for the convergent evolution of electric organs.</title>
        <authorList>
            <person name="Gallant J.R."/>
            <person name="Traeger L.L."/>
            <person name="Volkening J.D."/>
            <person name="Moffett H."/>
            <person name="Chen P.H."/>
            <person name="Novina C.D."/>
            <person name="Phillips G.N.Jr."/>
            <person name="Anand R."/>
            <person name="Wells G.B."/>
            <person name="Pinch M."/>
            <person name="Guth R."/>
            <person name="Unguez G.A."/>
            <person name="Albert J.S."/>
            <person name="Zakon H.H."/>
            <person name="Samanta M.P."/>
            <person name="Sussman M.R."/>
        </authorList>
    </citation>
    <scope>NUCLEOTIDE SEQUENCE [LARGE SCALE GENOMIC DNA]</scope>
</reference>
<feature type="region of interest" description="Disordered" evidence="1">
    <location>
        <begin position="493"/>
        <end position="675"/>
    </location>
</feature>
<dbReference type="GO" id="GO:0070886">
    <property type="term" value="P:positive regulation of calcineurin-NFAT signaling cascade"/>
    <property type="evidence" value="ECO:0007669"/>
    <property type="project" value="TreeGrafter"/>
</dbReference>
<feature type="compositionally biased region" description="Low complexity" evidence="1">
    <location>
        <begin position="909"/>
        <end position="918"/>
    </location>
</feature>
<dbReference type="InterPro" id="IPR027838">
    <property type="entry name" value="DUF4585"/>
</dbReference>
<dbReference type="Pfam" id="PF15232">
    <property type="entry name" value="DUF4585"/>
    <property type="match status" value="1"/>
</dbReference>
<feature type="compositionally biased region" description="Polar residues" evidence="1">
    <location>
        <begin position="285"/>
        <end position="297"/>
    </location>
</feature>
<feature type="compositionally biased region" description="Basic and acidic residues" evidence="1">
    <location>
        <begin position="559"/>
        <end position="568"/>
    </location>
</feature>
<name>A0A4W4E1D9_ELEEL</name>
<evidence type="ECO:0000313" key="3">
    <source>
        <dbReference type="Ensembl" id="ENSEEEP00000005412.2"/>
    </source>
</evidence>
<feature type="compositionally biased region" description="Basic and acidic residues" evidence="1">
    <location>
        <begin position="848"/>
        <end position="860"/>
    </location>
</feature>
<feature type="region of interest" description="Disordered" evidence="1">
    <location>
        <begin position="270"/>
        <end position="315"/>
    </location>
</feature>
<dbReference type="STRING" id="8005.ENSEEEP00000005412"/>